<dbReference type="Gene3D" id="3.40.850.10">
    <property type="entry name" value="Kinesin motor domain"/>
    <property type="match status" value="1"/>
</dbReference>
<evidence type="ECO:0000259" key="4">
    <source>
        <dbReference type="PROSITE" id="PS50067"/>
    </source>
</evidence>
<evidence type="ECO:0000313" key="6">
    <source>
        <dbReference type="Proteomes" id="UP000054498"/>
    </source>
</evidence>
<feature type="chain" id="PRO_5002247524" evidence="3">
    <location>
        <begin position="21"/>
        <end position="359"/>
    </location>
</feature>
<name>A0A0D2M7E4_9CHLO</name>
<dbReference type="PANTHER" id="PTHR47972:SF28">
    <property type="entry name" value="KINESIN-LIKE PROTEIN KLP-3"/>
    <property type="match status" value="1"/>
</dbReference>
<dbReference type="InterPro" id="IPR027417">
    <property type="entry name" value="P-loop_NTPase"/>
</dbReference>
<dbReference type="PROSITE" id="PS50067">
    <property type="entry name" value="KINESIN_MOTOR_2"/>
    <property type="match status" value="1"/>
</dbReference>
<feature type="domain" description="Kinesin motor" evidence="4">
    <location>
        <begin position="7"/>
        <end position="335"/>
    </location>
</feature>
<feature type="binding site" evidence="2">
    <location>
        <begin position="87"/>
        <end position="94"/>
    </location>
    <ligand>
        <name>ATP</name>
        <dbReference type="ChEBI" id="CHEBI:30616"/>
    </ligand>
</feature>
<dbReference type="SUPFAM" id="SSF52540">
    <property type="entry name" value="P-loop containing nucleoside triphosphate hydrolases"/>
    <property type="match status" value="1"/>
</dbReference>
<proteinExistence type="inferred from homology"/>
<dbReference type="InterPro" id="IPR001752">
    <property type="entry name" value="Kinesin_motor_dom"/>
</dbReference>
<protein>
    <submittedName>
        <fullName evidence="5">Kinesin-4</fullName>
    </submittedName>
</protein>
<dbReference type="AlphaFoldDB" id="A0A0D2M7E4"/>
<dbReference type="InterPro" id="IPR027640">
    <property type="entry name" value="Kinesin-like_fam"/>
</dbReference>
<gene>
    <name evidence="5" type="ORF">MNEG_10888</name>
</gene>
<evidence type="ECO:0000256" key="1">
    <source>
        <dbReference type="ARBA" id="ARBA00023175"/>
    </source>
</evidence>
<keyword evidence="3" id="KW-0732">Signal</keyword>
<dbReference type="GO" id="GO:0007018">
    <property type="term" value="P:microtubule-based movement"/>
    <property type="evidence" value="ECO:0007669"/>
    <property type="project" value="InterPro"/>
</dbReference>
<dbReference type="GO" id="GO:0003777">
    <property type="term" value="F:microtubule motor activity"/>
    <property type="evidence" value="ECO:0007669"/>
    <property type="project" value="InterPro"/>
</dbReference>
<dbReference type="SMART" id="SM00129">
    <property type="entry name" value="KISc"/>
    <property type="match status" value="1"/>
</dbReference>
<dbReference type="EMBL" id="KK102720">
    <property type="protein sequence ID" value="KIY97076.1"/>
    <property type="molecule type" value="Genomic_DNA"/>
</dbReference>
<evidence type="ECO:0000313" key="5">
    <source>
        <dbReference type="EMBL" id="KIY97076.1"/>
    </source>
</evidence>
<reference evidence="5 6" key="1">
    <citation type="journal article" date="2013" name="BMC Genomics">
        <title>Reconstruction of the lipid metabolism for the microalga Monoraphidium neglectum from its genome sequence reveals characteristics suitable for biofuel production.</title>
        <authorList>
            <person name="Bogen C."/>
            <person name="Al-Dilaimi A."/>
            <person name="Albersmeier A."/>
            <person name="Wichmann J."/>
            <person name="Grundmann M."/>
            <person name="Rupp O."/>
            <person name="Lauersen K.J."/>
            <person name="Blifernez-Klassen O."/>
            <person name="Kalinowski J."/>
            <person name="Goesmann A."/>
            <person name="Mussgnug J.H."/>
            <person name="Kruse O."/>
        </authorList>
    </citation>
    <scope>NUCLEOTIDE SEQUENCE [LARGE SCALE GENOMIC DNA]</scope>
    <source>
        <strain evidence="5 6">SAG 48.87</strain>
    </source>
</reference>
<keyword evidence="2" id="KW-0067">ATP-binding</keyword>
<sequence>MRRGFFLVCMCVCVPPGATGDGSASCVGVSEEEDVLAVYNPAKDERKEFRVNRVFDPAASQDAVYEDTQPLVRSVLDGYNVCIFAYGQTGSGKTHTMSGSDARSPEGRGINYRALDDLFAIRDARAGEVDYQITVQMLEIYNETLRDLFIDPRGGGGGAANRLDILSTQASGCNVPGAVQVGVSTSQDVLALMARGAANRATSETKMNDRSSRSHQILTVIVDGLSHVTGARSHGCLHLIDLAGSERVGRSEASGDRLVEAQHINRSLSALGDVIAALASHSSHVPFRNSKLTQLLQDSLCGQAKVMMFMHISPESSMYGESVSTLSFAKRVAEVTLGQVGALLGPRRGGGGDEMPGVA</sequence>
<accession>A0A0D2M7E4</accession>
<dbReference type="KEGG" id="mng:MNEG_10888"/>
<dbReference type="RefSeq" id="XP_013896096.1">
    <property type="nucleotide sequence ID" value="XM_014040642.1"/>
</dbReference>
<keyword evidence="6" id="KW-1185">Reference proteome</keyword>
<dbReference type="OrthoDB" id="3176171at2759"/>
<dbReference type="Pfam" id="PF00225">
    <property type="entry name" value="Kinesin"/>
    <property type="match status" value="1"/>
</dbReference>
<dbReference type="PANTHER" id="PTHR47972">
    <property type="entry name" value="KINESIN-LIKE PROTEIN KLP-3"/>
    <property type="match status" value="1"/>
</dbReference>
<evidence type="ECO:0000256" key="3">
    <source>
        <dbReference type="SAM" id="SignalP"/>
    </source>
</evidence>
<dbReference type="STRING" id="145388.A0A0D2M7E4"/>
<dbReference type="GO" id="GO:0005524">
    <property type="term" value="F:ATP binding"/>
    <property type="evidence" value="ECO:0007669"/>
    <property type="project" value="UniProtKB-UniRule"/>
</dbReference>
<dbReference type="PRINTS" id="PR00380">
    <property type="entry name" value="KINESINHEAVY"/>
</dbReference>
<dbReference type="Proteomes" id="UP000054498">
    <property type="component" value="Unassembled WGS sequence"/>
</dbReference>
<evidence type="ECO:0000256" key="2">
    <source>
        <dbReference type="PROSITE-ProRule" id="PRU00283"/>
    </source>
</evidence>
<dbReference type="GeneID" id="25728095"/>
<organism evidence="5 6">
    <name type="scientific">Monoraphidium neglectum</name>
    <dbReference type="NCBI Taxonomy" id="145388"/>
    <lineage>
        <taxon>Eukaryota</taxon>
        <taxon>Viridiplantae</taxon>
        <taxon>Chlorophyta</taxon>
        <taxon>core chlorophytes</taxon>
        <taxon>Chlorophyceae</taxon>
        <taxon>CS clade</taxon>
        <taxon>Sphaeropleales</taxon>
        <taxon>Selenastraceae</taxon>
        <taxon>Monoraphidium</taxon>
    </lineage>
</organism>
<feature type="signal peptide" evidence="3">
    <location>
        <begin position="1"/>
        <end position="20"/>
    </location>
</feature>
<keyword evidence="2" id="KW-0547">Nucleotide-binding</keyword>
<comment type="similarity">
    <text evidence="2">Belongs to the TRAFAC class myosin-kinesin ATPase superfamily. Kinesin family.</text>
</comment>
<keyword evidence="1 2" id="KW-0505">Motor protein</keyword>
<dbReference type="InterPro" id="IPR036961">
    <property type="entry name" value="Kinesin_motor_dom_sf"/>
</dbReference>
<dbReference type="GO" id="GO:0015630">
    <property type="term" value="C:microtubule cytoskeleton"/>
    <property type="evidence" value="ECO:0007669"/>
    <property type="project" value="TreeGrafter"/>
</dbReference>
<dbReference type="GO" id="GO:0008017">
    <property type="term" value="F:microtubule binding"/>
    <property type="evidence" value="ECO:0007669"/>
    <property type="project" value="InterPro"/>
</dbReference>